<feature type="region of interest" description="Disordered" evidence="1">
    <location>
        <begin position="127"/>
        <end position="175"/>
    </location>
</feature>
<accession>A0A8K0DIL7</accession>
<organism evidence="2 3">
    <name type="scientific">Ignelater luminosus</name>
    <name type="common">Cucubano</name>
    <name type="synonym">Pyrophorus luminosus</name>
    <dbReference type="NCBI Taxonomy" id="2038154"/>
    <lineage>
        <taxon>Eukaryota</taxon>
        <taxon>Metazoa</taxon>
        <taxon>Ecdysozoa</taxon>
        <taxon>Arthropoda</taxon>
        <taxon>Hexapoda</taxon>
        <taxon>Insecta</taxon>
        <taxon>Pterygota</taxon>
        <taxon>Neoptera</taxon>
        <taxon>Endopterygota</taxon>
        <taxon>Coleoptera</taxon>
        <taxon>Polyphaga</taxon>
        <taxon>Elateriformia</taxon>
        <taxon>Elateroidea</taxon>
        <taxon>Elateridae</taxon>
        <taxon>Agrypninae</taxon>
        <taxon>Pyrophorini</taxon>
        <taxon>Ignelater</taxon>
    </lineage>
</organism>
<comment type="caution">
    <text evidence="2">The sequence shown here is derived from an EMBL/GenBank/DDBJ whole genome shotgun (WGS) entry which is preliminary data.</text>
</comment>
<protein>
    <submittedName>
        <fullName evidence="2">Uncharacterized protein</fullName>
    </submittedName>
</protein>
<evidence type="ECO:0000313" key="3">
    <source>
        <dbReference type="Proteomes" id="UP000801492"/>
    </source>
</evidence>
<proteinExistence type="predicted"/>
<name>A0A8K0DIL7_IGNLU</name>
<feature type="compositionally biased region" description="Polar residues" evidence="1">
    <location>
        <begin position="127"/>
        <end position="136"/>
    </location>
</feature>
<dbReference type="EMBL" id="VTPC01000817">
    <property type="protein sequence ID" value="KAF2904217.1"/>
    <property type="molecule type" value="Genomic_DNA"/>
</dbReference>
<sequence length="206" mass="23847">MNEKIDILERGKRRNSVVIQGTKVDTSNQKEMVNDMKKFIKEELKIEVEIKAAGKIGNAICLLEMADDSEKEVLQNKNIYGIGYLANNVAILMLWRAQKDHVEDCCFCFNKTAGLNRRKKRKYNYVGTKSAQTSQPHAEYHPVSQPPIEPETEEGQAAKTNRNREKKRMLTSAEQTMQYGSGKIFEFWTEPVRKLSAHNERPWRRK</sequence>
<evidence type="ECO:0000313" key="2">
    <source>
        <dbReference type="EMBL" id="KAF2904217.1"/>
    </source>
</evidence>
<dbReference type="Proteomes" id="UP000801492">
    <property type="component" value="Unassembled WGS sequence"/>
</dbReference>
<reference evidence="2" key="1">
    <citation type="submission" date="2019-08" db="EMBL/GenBank/DDBJ databases">
        <title>The genome of the North American firefly Photinus pyralis.</title>
        <authorList>
            <consortium name="Photinus pyralis genome working group"/>
            <person name="Fallon T.R."/>
            <person name="Sander Lower S.E."/>
            <person name="Weng J.-K."/>
        </authorList>
    </citation>
    <scope>NUCLEOTIDE SEQUENCE</scope>
    <source>
        <strain evidence="2">TRF0915ILg1</strain>
        <tissue evidence="2">Whole body</tissue>
    </source>
</reference>
<gene>
    <name evidence="2" type="ORF">ILUMI_01958</name>
</gene>
<keyword evidence="3" id="KW-1185">Reference proteome</keyword>
<evidence type="ECO:0000256" key="1">
    <source>
        <dbReference type="SAM" id="MobiDB-lite"/>
    </source>
</evidence>
<dbReference type="AlphaFoldDB" id="A0A8K0DIL7"/>
<dbReference type="OrthoDB" id="8063408at2759"/>